<name>A0ABS8ICT2_9NOSO</name>
<reference evidence="2 3" key="1">
    <citation type="journal article" date="2021" name="Microorganisms">
        <title>Genome Evolution of Filamentous Cyanobacterium Nostoc Species: From Facultative Symbiosis to Free Living.</title>
        <authorList>
            <person name="Huo D."/>
            <person name="Li H."/>
            <person name="Cai F."/>
            <person name="Guo X."/>
            <person name="Qiao Z."/>
            <person name="Wang W."/>
            <person name="Yu G."/>
            <person name="Li R."/>
        </authorList>
    </citation>
    <scope>NUCLEOTIDE SEQUENCE [LARGE SCALE GENOMIC DNA]</scope>
    <source>
        <strain evidence="2 3">CHAB 5714</strain>
    </source>
</reference>
<evidence type="ECO:0000313" key="2">
    <source>
        <dbReference type="EMBL" id="MCC5601878.1"/>
    </source>
</evidence>
<evidence type="ECO:0000313" key="3">
    <source>
        <dbReference type="Proteomes" id="UP001199525"/>
    </source>
</evidence>
<gene>
    <name evidence="2" type="ORF">LC586_22385</name>
</gene>
<accession>A0ABS8ICT2</accession>
<protein>
    <recommendedName>
        <fullName evidence="4">ATPase involved in DNA repair</fullName>
    </recommendedName>
</protein>
<organism evidence="2 3">
    <name type="scientific">Nostoc favosum CHAB5714</name>
    <dbReference type="NCBI Taxonomy" id="2780399"/>
    <lineage>
        <taxon>Bacteria</taxon>
        <taxon>Bacillati</taxon>
        <taxon>Cyanobacteriota</taxon>
        <taxon>Cyanophyceae</taxon>
        <taxon>Nostocales</taxon>
        <taxon>Nostocaceae</taxon>
        <taxon>Nostoc</taxon>
        <taxon>Nostoc favosum</taxon>
    </lineage>
</organism>
<evidence type="ECO:0008006" key="4">
    <source>
        <dbReference type="Google" id="ProtNLM"/>
    </source>
</evidence>
<feature type="coiled-coil region" evidence="1">
    <location>
        <begin position="229"/>
        <end position="324"/>
    </location>
</feature>
<dbReference type="RefSeq" id="WP_229486865.1">
    <property type="nucleotide sequence ID" value="NZ_JAIVFQ010000039.1"/>
</dbReference>
<keyword evidence="1" id="KW-0175">Coiled coil</keyword>
<proteinExistence type="predicted"/>
<dbReference type="EMBL" id="JAIVFQ010000039">
    <property type="protein sequence ID" value="MCC5601878.1"/>
    <property type="molecule type" value="Genomic_DNA"/>
</dbReference>
<sequence length="480" mass="54499">MLTLDREETKSALHYDDLNSSIKDTFATIDQFELQAVEQIRLMHHERMYRIAGYKNFEQYCQGELHVYGGYRRINQLLGASKVIVAAGELGSQIKNERQARPLLRLVKEPEKLIAAIRLALESNPEPSESDFADAANIVAPMPRERKQFHQEPLVPKNQEPLVPKNVITISSPEHPRYGQSGVICADAPNNSQQIVTFADGERLLVNNADLDGAIVSQSNQRTYPPEYSEAIAALKEQHKQELERLSQELRIGLQAEVKARAEAQVSEQIQSLQNLYKQQKEQNIQLQQRLDEMESLRQLETENQQLKERIQDLENAVEQRPSQQWGNTMTQQATKALNKQVKLALEKTIDLRSLAVEPPKENATECLRLMGMALKNLSVAMNNTQALEAAAIILGTSPTQSAVATRTEQLQLLPQAIREIRQVLARIEFTWQEFWAVAEKYEVIKPDYWAELTTQETDLITQAQKNSEQLTVITDNADT</sequence>
<comment type="caution">
    <text evidence="2">The sequence shown here is derived from an EMBL/GenBank/DDBJ whole genome shotgun (WGS) entry which is preliminary data.</text>
</comment>
<dbReference type="Proteomes" id="UP001199525">
    <property type="component" value="Unassembled WGS sequence"/>
</dbReference>
<keyword evidence="3" id="KW-1185">Reference proteome</keyword>
<evidence type="ECO:0000256" key="1">
    <source>
        <dbReference type="SAM" id="Coils"/>
    </source>
</evidence>